<dbReference type="eggNOG" id="COG2333">
    <property type="taxonomic scope" value="Bacteria"/>
</dbReference>
<dbReference type="eggNOG" id="COG0658">
    <property type="taxonomic scope" value="Bacteria"/>
</dbReference>
<feature type="transmembrane region" description="Helical" evidence="6">
    <location>
        <begin position="6"/>
        <end position="23"/>
    </location>
</feature>
<dbReference type="InterPro" id="IPR004477">
    <property type="entry name" value="ComEC_N"/>
</dbReference>
<comment type="caution">
    <text evidence="8">The sequence shown here is derived from an EMBL/GenBank/DDBJ whole genome shotgun (WGS) entry which is preliminary data.</text>
</comment>
<dbReference type="Gene3D" id="3.60.15.10">
    <property type="entry name" value="Ribonuclease Z/Hydroxyacylglutathione hydrolase-like"/>
    <property type="match status" value="2"/>
</dbReference>
<protein>
    <submittedName>
        <fullName evidence="8">DNA internalization-related protein competence protein ComEC/Rec2</fullName>
    </submittedName>
</protein>
<evidence type="ECO:0000256" key="5">
    <source>
        <dbReference type="ARBA" id="ARBA00023136"/>
    </source>
</evidence>
<dbReference type="NCBIfam" id="TIGR00361">
    <property type="entry name" value="ComEC_Rec2"/>
    <property type="match status" value="1"/>
</dbReference>
<dbReference type="Proteomes" id="UP000019205">
    <property type="component" value="Chromosome"/>
</dbReference>
<evidence type="ECO:0000313" key="8">
    <source>
        <dbReference type="EMBL" id="EAQ97899.2"/>
    </source>
</evidence>
<dbReference type="PANTHER" id="PTHR30619:SF1">
    <property type="entry name" value="RECOMBINATION PROTEIN 2"/>
    <property type="match status" value="1"/>
</dbReference>
<feature type="transmembrane region" description="Helical" evidence="6">
    <location>
        <begin position="414"/>
        <end position="433"/>
    </location>
</feature>
<dbReference type="InterPro" id="IPR036866">
    <property type="entry name" value="RibonucZ/Hydroxyglut_hydro"/>
</dbReference>
<accession>A4A8A4</accession>
<evidence type="ECO:0000256" key="1">
    <source>
        <dbReference type="ARBA" id="ARBA00004651"/>
    </source>
</evidence>
<organism evidence="8 9">
    <name type="scientific">Congregibacter litoralis KT71</name>
    <dbReference type="NCBI Taxonomy" id="314285"/>
    <lineage>
        <taxon>Bacteria</taxon>
        <taxon>Pseudomonadati</taxon>
        <taxon>Pseudomonadota</taxon>
        <taxon>Gammaproteobacteria</taxon>
        <taxon>Cellvibrionales</taxon>
        <taxon>Halieaceae</taxon>
        <taxon>Congregibacter</taxon>
    </lineage>
</organism>
<dbReference type="Pfam" id="PF03772">
    <property type="entry name" value="Competence"/>
    <property type="match status" value="1"/>
</dbReference>
<dbReference type="InterPro" id="IPR025405">
    <property type="entry name" value="DUF4131"/>
</dbReference>
<reference evidence="8 9" key="1">
    <citation type="journal article" date="2007" name="Proc. Natl. Acad. Sci. U.S.A.">
        <title>Characterization of a marine gammaproteobacterium capable of aerobic anoxygenic photosynthesis.</title>
        <authorList>
            <person name="Fuchs B.M."/>
            <person name="Spring S."/>
            <person name="Teeling H."/>
            <person name="Quast C."/>
            <person name="Wulf J."/>
            <person name="Schattenhofer M."/>
            <person name="Yan S."/>
            <person name="Ferriera S."/>
            <person name="Johnson J."/>
            <person name="Glockner F.O."/>
            <person name="Amann R."/>
        </authorList>
    </citation>
    <scope>NUCLEOTIDE SEQUENCE [LARGE SCALE GENOMIC DNA]</scope>
    <source>
        <strain evidence="8">KT71</strain>
    </source>
</reference>
<evidence type="ECO:0000256" key="6">
    <source>
        <dbReference type="SAM" id="Phobius"/>
    </source>
</evidence>
<keyword evidence="2" id="KW-1003">Cell membrane</keyword>
<evidence type="ECO:0000256" key="4">
    <source>
        <dbReference type="ARBA" id="ARBA00022989"/>
    </source>
</evidence>
<dbReference type="Pfam" id="PF00753">
    <property type="entry name" value="Lactamase_B"/>
    <property type="match status" value="1"/>
</dbReference>
<keyword evidence="9" id="KW-1185">Reference proteome</keyword>
<feature type="transmembrane region" description="Helical" evidence="6">
    <location>
        <begin position="384"/>
        <end position="402"/>
    </location>
</feature>
<evidence type="ECO:0000256" key="3">
    <source>
        <dbReference type="ARBA" id="ARBA00022692"/>
    </source>
</evidence>
<dbReference type="InterPro" id="IPR035681">
    <property type="entry name" value="ComA-like_MBL"/>
</dbReference>
<name>A4A8A4_9GAMM</name>
<dbReference type="InterPro" id="IPR004797">
    <property type="entry name" value="Competence_ComEC/Rec2"/>
</dbReference>
<sequence>MVAPYPLMLLSLAVGLGALQLPVLPRVFQVICAASGMALIVFLALRSVDSLNRPAPPHWVSRALVLTGVILLILIPALITAFQWQTRQLSPLCQREHVTIDGRIDGLVQRLPGPRNIHRLHIRVGQLEPRRCAGPRRIRVYLDTHRLGLREEAQADEGAGDGSPLPIKDLKPGSRIRFEAVLRQPRGMVNPAALDGEKGFLVAGIHAVGSLRSVSAVDPSLDGIFAIKARIDRLRAAVSSSLRNRVSGRVGALLAALAVGDRRFMTAETWSRLRMYGLTHLMVVSGLHISMIAVPGWYFGAALGRIGTALMGRGSATPFLAPSCAMLFAGSYAFLSGMALPAQRALLMLSLLMLPRSLGRNVKATEMLPIAAMALFLLNPVSLLAASFWLTLGAVGLLLWFTSWRGRSSWLRDLWDAQGYMLLAMLPLGLFWFQEAGSIGAVVNLVAVPLTTFLVVPLLLCAVVLAPLWYALADHLLEWAAIVLATLWSALEYWEPMLGPWGVLRVSPGNVQLFLALFGVVILALPRFPGRIFSVGLLLVPLSIPDSRGDDFVELLFFDVGQGTAVLLRQRDKALLYDTGGGPVGGPSVASRTIVPALQSMGIRELDTLIISHDDRDHDAGEGDVARMASPQQLRRAVVSGSTGEACRLGGSQRFSPGVTLRFLSQHLPGDSDNNGSCVILISIHGRKFLLPGDIDSAREREILRYWGQDLTADVLLAGHHGSGSSSSRLWLRSLAPEVLIVTAGHGNRFGHPAQRVLDSAAASDIVLLNTALRGAISFRVFPDGRMKCRTLRHRKAAFWRRGDFQRDCRPP</sequence>
<feature type="transmembrane region" description="Helical" evidence="6">
    <location>
        <begin position="445"/>
        <end position="469"/>
    </location>
</feature>
<feature type="domain" description="Metallo-beta-lactamase" evidence="7">
    <location>
        <begin position="562"/>
        <end position="746"/>
    </location>
</feature>
<dbReference type="CDD" id="cd07731">
    <property type="entry name" value="ComA-like_MBL-fold"/>
    <property type="match status" value="1"/>
</dbReference>
<evidence type="ECO:0000256" key="2">
    <source>
        <dbReference type="ARBA" id="ARBA00022475"/>
    </source>
</evidence>
<proteinExistence type="predicted"/>
<evidence type="ECO:0000259" key="7">
    <source>
        <dbReference type="SMART" id="SM00849"/>
    </source>
</evidence>
<evidence type="ECO:0000313" key="9">
    <source>
        <dbReference type="Proteomes" id="UP000019205"/>
    </source>
</evidence>
<dbReference type="STRING" id="314285.KT71_15079"/>
<dbReference type="AlphaFoldDB" id="A4A8A4"/>
<keyword evidence="3 6" id="KW-0812">Transmembrane</keyword>
<gene>
    <name evidence="8" type="ORF">KT71_15079</name>
</gene>
<dbReference type="NCBIfam" id="TIGR00360">
    <property type="entry name" value="ComEC_N-term"/>
    <property type="match status" value="1"/>
</dbReference>
<comment type="subcellular location">
    <subcellularLocation>
        <location evidence="1">Cell membrane</location>
        <topology evidence="1">Multi-pass membrane protein</topology>
    </subcellularLocation>
</comment>
<dbReference type="Pfam" id="PF13567">
    <property type="entry name" value="DUF4131"/>
    <property type="match status" value="1"/>
</dbReference>
<feature type="transmembrane region" description="Helical" evidence="6">
    <location>
        <begin position="506"/>
        <end position="525"/>
    </location>
</feature>
<reference evidence="8 9" key="2">
    <citation type="journal article" date="2009" name="PLoS ONE">
        <title>The photosynthetic apparatus and its regulation in the aerobic gammaproteobacterium Congregibacter litoralis gen. nov., sp. nov.</title>
        <authorList>
            <person name="Spring S."/>
            <person name="Lunsdorf H."/>
            <person name="Fuchs B.M."/>
            <person name="Tindall B.J."/>
        </authorList>
    </citation>
    <scope>NUCLEOTIDE SEQUENCE [LARGE SCALE GENOMIC DNA]</scope>
    <source>
        <strain evidence="8">KT71</strain>
    </source>
</reference>
<dbReference type="InterPro" id="IPR001279">
    <property type="entry name" value="Metallo-B-lactamas"/>
</dbReference>
<feature type="transmembrane region" description="Helical" evidence="6">
    <location>
        <begin position="30"/>
        <end position="48"/>
    </location>
</feature>
<dbReference type="RefSeq" id="WP_023659588.1">
    <property type="nucleotide sequence ID" value="NZ_CM002299.1"/>
</dbReference>
<dbReference type="SMART" id="SM00849">
    <property type="entry name" value="Lactamase_B"/>
    <property type="match status" value="1"/>
</dbReference>
<dbReference type="EMBL" id="AAOA02000001">
    <property type="protein sequence ID" value="EAQ97899.2"/>
    <property type="molecule type" value="Genomic_DNA"/>
</dbReference>
<keyword evidence="4 6" id="KW-1133">Transmembrane helix</keyword>
<feature type="transmembrane region" description="Helical" evidence="6">
    <location>
        <begin position="476"/>
        <end position="494"/>
    </location>
</feature>
<dbReference type="SUPFAM" id="SSF56281">
    <property type="entry name" value="Metallo-hydrolase/oxidoreductase"/>
    <property type="match status" value="1"/>
</dbReference>
<feature type="transmembrane region" description="Helical" evidence="6">
    <location>
        <begin position="275"/>
        <end position="299"/>
    </location>
</feature>
<dbReference type="InterPro" id="IPR052159">
    <property type="entry name" value="Competence_DNA_uptake"/>
</dbReference>
<feature type="transmembrane region" description="Helical" evidence="6">
    <location>
        <begin position="319"/>
        <end position="340"/>
    </location>
</feature>
<dbReference type="HOGENOM" id="CLU_010363_3_0_6"/>
<keyword evidence="5 6" id="KW-0472">Membrane</keyword>
<feature type="transmembrane region" description="Helical" evidence="6">
    <location>
        <begin position="60"/>
        <end position="82"/>
    </location>
</feature>
<dbReference type="GO" id="GO:0030420">
    <property type="term" value="P:establishment of competence for transformation"/>
    <property type="evidence" value="ECO:0007669"/>
    <property type="project" value="InterPro"/>
</dbReference>
<dbReference type="PANTHER" id="PTHR30619">
    <property type="entry name" value="DNA INTERNALIZATION/COMPETENCE PROTEIN COMEC/REC2"/>
    <property type="match status" value="1"/>
</dbReference>
<dbReference type="GO" id="GO:0005886">
    <property type="term" value="C:plasma membrane"/>
    <property type="evidence" value="ECO:0007669"/>
    <property type="project" value="UniProtKB-SubCell"/>
</dbReference>